<dbReference type="Gene3D" id="3.65.10.10">
    <property type="entry name" value="Enolpyruvate transferase domain"/>
    <property type="match status" value="2"/>
</dbReference>
<dbReference type="HAMAP" id="MF_00210">
    <property type="entry name" value="EPSP_synth"/>
    <property type="match status" value="1"/>
</dbReference>
<keyword evidence="5 7" id="KW-0057">Aromatic amino acid biosynthesis</keyword>
<protein>
    <recommendedName>
        <fullName evidence="7">3-phosphoshikimate 1-carboxyvinyltransferase</fullName>
        <ecNumber evidence="7">2.5.1.19</ecNumber>
    </recommendedName>
    <alternativeName>
        <fullName evidence="7">5-enolpyruvylshikimate-3-phosphate synthase</fullName>
        <shortName evidence="7">EPSP synthase</shortName>
        <shortName evidence="7">EPSPS</shortName>
    </alternativeName>
</protein>
<reference evidence="10" key="1">
    <citation type="journal article" date="2019" name="Int. J. Syst. Evol. Microbiol.">
        <title>The Global Catalogue of Microorganisms (GCM) 10K type strain sequencing project: providing services to taxonomists for standard genome sequencing and annotation.</title>
        <authorList>
            <consortium name="The Broad Institute Genomics Platform"/>
            <consortium name="The Broad Institute Genome Sequencing Center for Infectious Disease"/>
            <person name="Wu L."/>
            <person name="Ma J."/>
        </authorList>
    </citation>
    <scope>NUCLEOTIDE SEQUENCE [LARGE SCALE GENOMIC DNA]</scope>
    <source>
        <strain evidence="10">JCM 1490</strain>
    </source>
</reference>
<feature type="binding site" evidence="7">
    <location>
        <position position="364"/>
    </location>
    <ligand>
        <name>phosphoenolpyruvate</name>
        <dbReference type="ChEBI" id="CHEBI:58702"/>
    </ligand>
</feature>
<organism evidence="9 10">
    <name type="scientific">Georgenia alba</name>
    <dbReference type="NCBI Taxonomy" id="2233858"/>
    <lineage>
        <taxon>Bacteria</taxon>
        <taxon>Bacillati</taxon>
        <taxon>Actinomycetota</taxon>
        <taxon>Actinomycetes</taxon>
        <taxon>Micrococcales</taxon>
        <taxon>Bogoriellaceae</taxon>
        <taxon>Georgenia</taxon>
    </lineage>
</organism>
<evidence type="ECO:0000256" key="1">
    <source>
        <dbReference type="ARBA" id="ARBA00004811"/>
    </source>
</evidence>
<accession>A0ABW2QBC4</accession>
<evidence type="ECO:0000256" key="5">
    <source>
        <dbReference type="ARBA" id="ARBA00023141"/>
    </source>
</evidence>
<feature type="binding site" evidence="7">
    <location>
        <position position="98"/>
    </location>
    <ligand>
        <name>phosphoenolpyruvate</name>
        <dbReference type="ChEBI" id="CHEBI:58702"/>
    </ligand>
</feature>
<comment type="function">
    <text evidence="7">Catalyzes the transfer of the enolpyruvyl moiety of phosphoenolpyruvate (PEP) to the 5-hydroxyl of shikimate-3-phosphate (S3P) to produce enolpyruvyl shikimate-3-phosphate and inorganic phosphate.</text>
</comment>
<feature type="binding site" evidence="7">
    <location>
        <position position="126"/>
    </location>
    <ligand>
        <name>phosphoenolpyruvate</name>
        <dbReference type="ChEBI" id="CHEBI:58702"/>
    </ligand>
</feature>
<evidence type="ECO:0000259" key="8">
    <source>
        <dbReference type="Pfam" id="PF00275"/>
    </source>
</evidence>
<evidence type="ECO:0000313" key="10">
    <source>
        <dbReference type="Proteomes" id="UP001596455"/>
    </source>
</evidence>
<dbReference type="PANTHER" id="PTHR21090">
    <property type="entry name" value="AROM/DEHYDROQUINATE SYNTHASE"/>
    <property type="match status" value="1"/>
</dbReference>
<feature type="binding site" evidence="7">
    <location>
        <position position="430"/>
    </location>
    <ligand>
        <name>phosphoenolpyruvate</name>
        <dbReference type="ChEBI" id="CHEBI:58702"/>
    </ligand>
</feature>
<dbReference type="InterPro" id="IPR013792">
    <property type="entry name" value="RNA3'P_cycl/enolpyr_Trfase_a/b"/>
</dbReference>
<evidence type="ECO:0000256" key="6">
    <source>
        <dbReference type="ARBA" id="ARBA00044633"/>
    </source>
</evidence>
<comment type="subcellular location">
    <subcellularLocation>
        <location evidence="7">Cytoplasm</location>
    </subcellularLocation>
</comment>
<dbReference type="InterPro" id="IPR023193">
    <property type="entry name" value="EPSP_synthase_CS"/>
</dbReference>
<feature type="binding site" evidence="7">
    <location>
        <position position="35"/>
    </location>
    <ligand>
        <name>3-phosphoshikimate</name>
        <dbReference type="ChEBI" id="CHEBI:145989"/>
    </ligand>
</feature>
<comment type="caution">
    <text evidence="7">Lacks conserved residue(s) required for the propagation of feature annotation.</text>
</comment>
<proteinExistence type="inferred from homology"/>
<feature type="binding site" evidence="7">
    <location>
        <position position="30"/>
    </location>
    <ligand>
        <name>3-phosphoshikimate</name>
        <dbReference type="ChEBI" id="CHEBI:145989"/>
    </ligand>
</feature>
<feature type="binding site" evidence="7">
    <location>
        <position position="31"/>
    </location>
    <ligand>
        <name>3-phosphoshikimate</name>
        <dbReference type="ChEBI" id="CHEBI:145989"/>
    </ligand>
</feature>
<dbReference type="InterPro" id="IPR001986">
    <property type="entry name" value="Enolpyruvate_Tfrase_dom"/>
</dbReference>
<comment type="pathway">
    <text evidence="1 7">Metabolic intermediate biosynthesis; chorismate biosynthesis; chorismate from D-erythrose 4-phosphate and phosphoenolpyruvate: step 6/7.</text>
</comment>
<dbReference type="InterPro" id="IPR006264">
    <property type="entry name" value="EPSP_synthase"/>
</dbReference>
<dbReference type="EMBL" id="JBHTCQ010000003">
    <property type="protein sequence ID" value="MFC7406349.1"/>
    <property type="molecule type" value="Genomic_DNA"/>
</dbReference>
<sequence length="449" mass="46180">MNTIRTAADPWPAPLAPGPLDAVVDVPGSKSLTNRHLLLAALADGPTEIVRPLHSRDSALMVGALRELGVRVDEAGPDLVVTPGTLYGGGKVDAGLAGTVMRFLPPLAVLADGEVHLDGDERARERPMGPVVEALRSLGARVDAATGPGGEPVLPLTVHGTGGFAGGTVEIDASASSQFVSALLLAAPAFAQGVDVRHVGATLPSLPHIAMTVDVLRGHGVVVEELMADGGALPVGGTPTRWRVHPGPVSGGRVVVEPDLSNAGPFLAAAVAVGGTVRVPRWPRTTTQAGDALRDLLARMGATVTRTDDTLAVTGPVDGRIRGLDADLHEAGELTPTIAALCALAETPSRLRGIAHLRGHETDRLAALVTEITRLGGSARETDDGLEITPARLHGGTVETYHDHRMATFAAILGLRVPGVEVVDVSTTGKTLPDFPGMWGDMLATAGAR</sequence>
<feature type="binding site" evidence="7">
    <location>
        <position position="360"/>
    </location>
    <ligand>
        <name>3-phosphoshikimate</name>
        <dbReference type="ChEBI" id="CHEBI:145989"/>
    </ligand>
</feature>
<comment type="similarity">
    <text evidence="2 7">Belongs to the EPSP synthase family.</text>
</comment>
<dbReference type="NCBIfam" id="TIGR01356">
    <property type="entry name" value="aroA"/>
    <property type="match status" value="1"/>
</dbReference>
<feature type="binding site" evidence="7">
    <location>
        <position position="176"/>
    </location>
    <ligand>
        <name>3-phosphoshikimate</name>
        <dbReference type="ChEBI" id="CHEBI:145989"/>
    </ligand>
</feature>
<comment type="subunit">
    <text evidence="7">Monomer.</text>
</comment>
<keyword evidence="10" id="KW-1185">Reference proteome</keyword>
<dbReference type="Pfam" id="PF00275">
    <property type="entry name" value="EPSP_synthase"/>
    <property type="match status" value="1"/>
</dbReference>
<dbReference type="PANTHER" id="PTHR21090:SF5">
    <property type="entry name" value="PENTAFUNCTIONAL AROM POLYPEPTIDE"/>
    <property type="match status" value="1"/>
</dbReference>
<feature type="domain" description="Enolpyruvate transferase" evidence="8">
    <location>
        <begin position="17"/>
        <end position="437"/>
    </location>
</feature>
<feature type="binding site" evidence="7">
    <location>
        <position position="178"/>
    </location>
    <ligand>
        <name>3-phosphoshikimate</name>
        <dbReference type="ChEBI" id="CHEBI:145989"/>
    </ligand>
</feature>
<dbReference type="RefSeq" id="WP_382396148.1">
    <property type="nucleotide sequence ID" value="NZ_JBHTCQ010000003.1"/>
</dbReference>
<dbReference type="PIRSF" id="PIRSF000505">
    <property type="entry name" value="EPSPS"/>
    <property type="match status" value="1"/>
</dbReference>
<dbReference type="SUPFAM" id="SSF55205">
    <property type="entry name" value="EPT/RTPC-like"/>
    <property type="match status" value="1"/>
</dbReference>
<dbReference type="PROSITE" id="PS00885">
    <property type="entry name" value="EPSP_SYNTHASE_2"/>
    <property type="match status" value="1"/>
</dbReference>
<keyword evidence="7" id="KW-0963">Cytoplasm</keyword>
<feature type="binding site" evidence="7">
    <location>
        <position position="333"/>
    </location>
    <ligand>
        <name>3-phosphoshikimate</name>
        <dbReference type="ChEBI" id="CHEBI:145989"/>
    </ligand>
</feature>
<evidence type="ECO:0000313" key="9">
    <source>
        <dbReference type="EMBL" id="MFC7406349.1"/>
    </source>
</evidence>
<comment type="caution">
    <text evidence="9">The sequence shown here is derived from an EMBL/GenBank/DDBJ whole genome shotgun (WGS) entry which is preliminary data.</text>
</comment>
<feature type="binding site" evidence="7">
    <location>
        <position position="405"/>
    </location>
    <ligand>
        <name>phosphoenolpyruvate</name>
        <dbReference type="ChEBI" id="CHEBI:58702"/>
    </ligand>
</feature>
<feature type="binding site" evidence="7">
    <location>
        <position position="30"/>
    </location>
    <ligand>
        <name>phosphoenolpyruvate</name>
        <dbReference type="ChEBI" id="CHEBI:58702"/>
    </ligand>
</feature>
<feature type="active site" description="Proton acceptor" evidence="7">
    <location>
        <position position="333"/>
    </location>
</feature>
<evidence type="ECO:0000256" key="3">
    <source>
        <dbReference type="ARBA" id="ARBA00022605"/>
    </source>
</evidence>
<evidence type="ECO:0000256" key="7">
    <source>
        <dbReference type="HAMAP-Rule" id="MF_00210"/>
    </source>
</evidence>
<comment type="catalytic activity">
    <reaction evidence="6">
        <text>3-phosphoshikimate + phosphoenolpyruvate = 5-O-(1-carboxyvinyl)-3-phosphoshikimate + phosphate</text>
        <dbReference type="Rhea" id="RHEA:21256"/>
        <dbReference type="ChEBI" id="CHEBI:43474"/>
        <dbReference type="ChEBI" id="CHEBI:57701"/>
        <dbReference type="ChEBI" id="CHEBI:58702"/>
        <dbReference type="ChEBI" id="CHEBI:145989"/>
        <dbReference type="EC" id="2.5.1.19"/>
    </reaction>
    <physiologicalReaction direction="left-to-right" evidence="6">
        <dbReference type="Rhea" id="RHEA:21257"/>
    </physiologicalReaction>
</comment>
<keyword evidence="3 7" id="KW-0028">Amino-acid biosynthesis</keyword>
<feature type="binding site" evidence="7">
    <location>
        <position position="177"/>
    </location>
    <ligand>
        <name>3-phosphoshikimate</name>
        <dbReference type="ChEBI" id="CHEBI:145989"/>
    </ligand>
</feature>
<dbReference type="GO" id="GO:0003866">
    <property type="term" value="F:3-phosphoshikimate 1-carboxyvinyltransferase activity"/>
    <property type="evidence" value="ECO:0007669"/>
    <property type="project" value="UniProtKB-EC"/>
</dbReference>
<name>A0ABW2QBC4_9MICO</name>
<dbReference type="CDD" id="cd01556">
    <property type="entry name" value="EPSP_synthase"/>
    <property type="match status" value="1"/>
</dbReference>
<feature type="binding site" evidence="7">
    <location>
        <position position="178"/>
    </location>
    <ligand>
        <name>phosphoenolpyruvate</name>
        <dbReference type="ChEBI" id="CHEBI:58702"/>
    </ligand>
</feature>
<dbReference type="Proteomes" id="UP001596455">
    <property type="component" value="Unassembled WGS sequence"/>
</dbReference>
<keyword evidence="4 7" id="KW-0808">Transferase</keyword>
<dbReference type="InterPro" id="IPR036968">
    <property type="entry name" value="Enolpyruvate_Tfrase_sf"/>
</dbReference>
<dbReference type="EC" id="2.5.1.19" evidence="7"/>
<gene>
    <name evidence="7 9" type="primary">aroA</name>
    <name evidence="9" type="ORF">ACFQQL_14625</name>
</gene>
<feature type="binding site" evidence="7">
    <location>
        <position position="205"/>
    </location>
    <ligand>
        <name>3-phosphoshikimate</name>
        <dbReference type="ChEBI" id="CHEBI:145989"/>
    </ligand>
</feature>
<evidence type="ECO:0000256" key="2">
    <source>
        <dbReference type="ARBA" id="ARBA00009948"/>
    </source>
</evidence>
<evidence type="ECO:0000256" key="4">
    <source>
        <dbReference type="ARBA" id="ARBA00022679"/>
    </source>
</evidence>